<organism evidence="1 2">
    <name type="scientific">Tissierella pigra</name>
    <dbReference type="NCBI Taxonomy" id="2607614"/>
    <lineage>
        <taxon>Bacteria</taxon>
        <taxon>Bacillati</taxon>
        <taxon>Bacillota</taxon>
        <taxon>Tissierellia</taxon>
        <taxon>Tissierellales</taxon>
        <taxon>Tissierellaceae</taxon>
        <taxon>Tissierella</taxon>
    </lineage>
</organism>
<dbReference type="EMBL" id="VUNQ01000014">
    <property type="protein sequence ID" value="MSU01393.1"/>
    <property type="molecule type" value="Genomic_DNA"/>
</dbReference>
<gene>
    <name evidence="1" type="ORF">FYJ83_07925</name>
</gene>
<sequence>MINLSDKERKAIELVLEGRLNRSEIAEECGYANRSSIYKILQKEEAKEYMQQIAERSVSEAVAILKANANEAARNLVKIASGDIKAEDKQTVYALLQAINSVLEKSGLSSKNITLNDLREKEANVSDEDILTAIDEAREEDLDNVIDIRKAK</sequence>
<comment type="caution">
    <text evidence="1">The sequence shown here is derived from an EMBL/GenBank/DDBJ whole genome shotgun (WGS) entry which is preliminary data.</text>
</comment>
<name>A0A6N7XVB8_9FIRM</name>
<reference evidence="1 2" key="1">
    <citation type="submission" date="2019-09" db="EMBL/GenBank/DDBJ databases">
        <title>In-depth cultivation of the pig gut microbiome towards novel bacterial diversity and tailored functional studies.</title>
        <authorList>
            <person name="Wylensek D."/>
            <person name="Hitch T.C.A."/>
            <person name="Clavel T."/>
        </authorList>
    </citation>
    <scope>NUCLEOTIDE SEQUENCE [LARGE SCALE GENOMIC DNA]</scope>
    <source>
        <strain evidence="1 2">WCA3-693-APC-4?</strain>
    </source>
</reference>
<dbReference type="Gene3D" id="1.10.10.60">
    <property type="entry name" value="Homeodomain-like"/>
    <property type="match status" value="1"/>
</dbReference>
<evidence type="ECO:0008006" key="3">
    <source>
        <dbReference type="Google" id="ProtNLM"/>
    </source>
</evidence>
<dbReference type="Proteomes" id="UP000469523">
    <property type="component" value="Unassembled WGS sequence"/>
</dbReference>
<evidence type="ECO:0000313" key="1">
    <source>
        <dbReference type="EMBL" id="MSU01393.1"/>
    </source>
</evidence>
<dbReference type="AlphaFoldDB" id="A0A6N7XVB8"/>
<keyword evidence="2" id="KW-1185">Reference proteome</keyword>
<dbReference type="RefSeq" id="WP_154439809.1">
    <property type="nucleotide sequence ID" value="NZ_VUNQ01000014.1"/>
</dbReference>
<protein>
    <recommendedName>
        <fullName evidence="3">Homeodomain phBC6A51-type domain-containing protein</fullName>
    </recommendedName>
</protein>
<proteinExistence type="predicted"/>
<evidence type="ECO:0000313" key="2">
    <source>
        <dbReference type="Proteomes" id="UP000469523"/>
    </source>
</evidence>
<accession>A0A6N7XVB8</accession>